<dbReference type="Proteomes" id="UP000198727">
    <property type="component" value="Unassembled WGS sequence"/>
</dbReference>
<protein>
    <submittedName>
        <fullName evidence="4">Phospholipid/cholesterol/gamma-HCH transport system substrate-binding protein</fullName>
    </submittedName>
</protein>
<dbReference type="PANTHER" id="PTHR33371">
    <property type="entry name" value="INTERMEMBRANE PHOSPHOLIPID TRANSPORT SYSTEM BINDING PROTEIN MLAD-RELATED"/>
    <property type="match status" value="1"/>
</dbReference>
<dbReference type="OrthoDB" id="4741753at2"/>
<feature type="domain" description="Mce/MlaD" evidence="2">
    <location>
        <begin position="39"/>
        <end position="114"/>
    </location>
</feature>
<gene>
    <name evidence="4" type="ORF">SAMN05421810_102819</name>
</gene>
<dbReference type="AlphaFoldDB" id="A0A1I5QZG7"/>
<dbReference type="Pfam" id="PF11887">
    <property type="entry name" value="Mce4_CUP1"/>
    <property type="match status" value="1"/>
</dbReference>
<dbReference type="NCBIfam" id="TIGR00996">
    <property type="entry name" value="Mtu_fam_mce"/>
    <property type="match status" value="1"/>
</dbReference>
<dbReference type="PANTHER" id="PTHR33371:SF16">
    <property type="entry name" value="MCE-FAMILY PROTEIN MCE3F"/>
    <property type="match status" value="1"/>
</dbReference>
<proteinExistence type="predicted"/>
<evidence type="ECO:0000259" key="2">
    <source>
        <dbReference type="Pfam" id="PF02470"/>
    </source>
</evidence>
<evidence type="ECO:0000313" key="4">
    <source>
        <dbReference type="EMBL" id="SFP51694.1"/>
    </source>
</evidence>
<feature type="domain" description="Mammalian cell entry C-terminal" evidence="3">
    <location>
        <begin position="122"/>
        <end position="291"/>
    </location>
</feature>
<evidence type="ECO:0000313" key="5">
    <source>
        <dbReference type="Proteomes" id="UP000198727"/>
    </source>
</evidence>
<reference evidence="5" key="1">
    <citation type="submission" date="2016-10" db="EMBL/GenBank/DDBJ databases">
        <authorList>
            <person name="Varghese N."/>
            <person name="Submissions S."/>
        </authorList>
    </citation>
    <scope>NUCLEOTIDE SEQUENCE [LARGE SCALE GENOMIC DNA]</scope>
    <source>
        <strain evidence="5">CGMCC 4.5579</strain>
    </source>
</reference>
<evidence type="ECO:0000256" key="1">
    <source>
        <dbReference type="SAM" id="MobiDB-lite"/>
    </source>
</evidence>
<evidence type="ECO:0000259" key="3">
    <source>
        <dbReference type="Pfam" id="PF11887"/>
    </source>
</evidence>
<dbReference type="GO" id="GO:0005576">
    <property type="term" value="C:extracellular region"/>
    <property type="evidence" value="ECO:0007669"/>
    <property type="project" value="TreeGrafter"/>
</dbReference>
<dbReference type="InterPro" id="IPR003399">
    <property type="entry name" value="Mce/MlaD"/>
</dbReference>
<name>A0A1I5QZG7_9PSEU</name>
<feature type="compositionally biased region" description="Polar residues" evidence="1">
    <location>
        <begin position="359"/>
        <end position="368"/>
    </location>
</feature>
<keyword evidence="5" id="KW-1185">Reference proteome</keyword>
<organism evidence="4 5">
    <name type="scientific">Amycolatopsis arida</name>
    <dbReference type="NCBI Taxonomy" id="587909"/>
    <lineage>
        <taxon>Bacteria</taxon>
        <taxon>Bacillati</taxon>
        <taxon>Actinomycetota</taxon>
        <taxon>Actinomycetes</taxon>
        <taxon>Pseudonocardiales</taxon>
        <taxon>Pseudonocardiaceae</taxon>
        <taxon>Amycolatopsis</taxon>
    </lineage>
</organism>
<dbReference type="InterPro" id="IPR024516">
    <property type="entry name" value="Mce_C"/>
</dbReference>
<dbReference type="InterPro" id="IPR052336">
    <property type="entry name" value="MlaD_Phospholipid_Transporter"/>
</dbReference>
<dbReference type="RefSeq" id="WP_092529501.1">
    <property type="nucleotide sequence ID" value="NZ_FOWW01000002.1"/>
</dbReference>
<dbReference type="InterPro" id="IPR005693">
    <property type="entry name" value="Mce"/>
</dbReference>
<sequence length="368" mass="38259">MLTRRIRIQIGIFVLVALTGVSYVAAEYVGLHRVVGGGGYVVRAQFTESGGIFTGAEVTYRGVAVGRVGPLRLIPDGVEVDLSIDAEAPPIPADVDAAVANRSAVGEQYVDLRPRTDGGPVLAEGSVIPRARTDTPPRVDTVLSSLDSLVASVPERALTTVVDELYDASVGAGENLGVLLDATGSFTAAAIDHLPQSTALVTDAGTVLDTQRRQSAAITSFGEHAKLLADQLRRSDGDLRALLPAVPAAAEQVRAMVAESGPALGVLMANLLTVSDVFAVRRDGLEQLLVTGPEVVQAGSSIVRDDVAHLGLSLTFFDPLPCTEGYDTTYRRGLDVSVPPPLNTAARCTLPPGSATGVRGSQNAPGPR</sequence>
<feature type="region of interest" description="Disordered" evidence="1">
    <location>
        <begin position="348"/>
        <end position="368"/>
    </location>
</feature>
<dbReference type="Pfam" id="PF02470">
    <property type="entry name" value="MlaD"/>
    <property type="match status" value="1"/>
</dbReference>
<dbReference type="EMBL" id="FOWW01000002">
    <property type="protein sequence ID" value="SFP51694.1"/>
    <property type="molecule type" value="Genomic_DNA"/>
</dbReference>
<accession>A0A1I5QZG7</accession>
<dbReference type="STRING" id="587909.SAMN05421810_102819"/>